<keyword evidence="3" id="KW-1185">Reference proteome</keyword>
<evidence type="ECO:0000313" key="3">
    <source>
        <dbReference type="Proteomes" id="UP000579647"/>
    </source>
</evidence>
<dbReference type="Proteomes" id="UP000579647">
    <property type="component" value="Unassembled WGS sequence"/>
</dbReference>
<evidence type="ECO:0000256" key="1">
    <source>
        <dbReference type="SAM" id="MobiDB-lite"/>
    </source>
</evidence>
<accession>A0A840WP75</accession>
<sequence length="95" mass="10537">MRHLLFIVSGVWLLVRAVAFKATRAVDRTRHHAVPEPSPVHATPVRLVLPSATTGRPAPRLPDRPQLPWEKAGADRGRQTLVATASPHSQEGREW</sequence>
<evidence type="ECO:0000313" key="2">
    <source>
        <dbReference type="EMBL" id="MBB5493407.1"/>
    </source>
</evidence>
<comment type="caution">
    <text evidence="2">The sequence shown here is derived from an EMBL/GenBank/DDBJ whole genome shotgun (WGS) entry which is preliminary data.</text>
</comment>
<gene>
    <name evidence="2" type="ORF">HNR07_004544</name>
</gene>
<proteinExistence type="predicted"/>
<dbReference type="EMBL" id="JACHDO010000001">
    <property type="protein sequence ID" value="MBB5493407.1"/>
    <property type="molecule type" value="Genomic_DNA"/>
</dbReference>
<protein>
    <submittedName>
        <fullName evidence="2">Uncharacterized protein</fullName>
    </submittedName>
</protein>
<organism evidence="2 3">
    <name type="scientific">Nocardiopsis metallicus</name>
    <dbReference type="NCBI Taxonomy" id="179819"/>
    <lineage>
        <taxon>Bacteria</taxon>
        <taxon>Bacillati</taxon>
        <taxon>Actinomycetota</taxon>
        <taxon>Actinomycetes</taxon>
        <taxon>Streptosporangiales</taxon>
        <taxon>Nocardiopsidaceae</taxon>
        <taxon>Nocardiopsis</taxon>
    </lineage>
</organism>
<name>A0A840WP75_9ACTN</name>
<reference evidence="2 3" key="1">
    <citation type="submission" date="2020-08" db="EMBL/GenBank/DDBJ databases">
        <title>Sequencing the genomes of 1000 actinobacteria strains.</title>
        <authorList>
            <person name="Klenk H.-P."/>
        </authorList>
    </citation>
    <scope>NUCLEOTIDE SEQUENCE [LARGE SCALE GENOMIC DNA]</scope>
    <source>
        <strain evidence="2 3">DSM 44598</strain>
    </source>
</reference>
<dbReference type="RefSeq" id="WP_017567553.1">
    <property type="nucleotide sequence ID" value="NZ_BAAAKM010000111.1"/>
</dbReference>
<feature type="region of interest" description="Disordered" evidence="1">
    <location>
        <begin position="50"/>
        <end position="95"/>
    </location>
</feature>
<dbReference type="AlphaFoldDB" id="A0A840WP75"/>